<name>A0ABM9PL14_9FLAO</name>
<organism evidence="1 2">
    <name type="scientific">Tenacibaculum vairaonense</name>
    <dbReference type="NCBI Taxonomy" id="3137860"/>
    <lineage>
        <taxon>Bacteria</taxon>
        <taxon>Pseudomonadati</taxon>
        <taxon>Bacteroidota</taxon>
        <taxon>Flavobacteriia</taxon>
        <taxon>Flavobacteriales</taxon>
        <taxon>Flavobacteriaceae</taxon>
        <taxon>Tenacibaculum</taxon>
    </lineage>
</organism>
<keyword evidence="2" id="KW-1185">Reference proteome</keyword>
<accession>A0ABM9PL14</accession>
<proteinExistence type="predicted"/>
<sequence>MYFTVLPYLDKNNQIAPEDLFVFPWEDEKSGDSGVSSREELENYFKDNLRNGE</sequence>
<dbReference type="Proteomes" id="UP001497602">
    <property type="component" value="Unassembled WGS sequence"/>
</dbReference>
<evidence type="ECO:0000313" key="1">
    <source>
        <dbReference type="EMBL" id="CAL2106361.1"/>
    </source>
</evidence>
<gene>
    <name evidence="1" type="ORF">T190115A13A_210015</name>
</gene>
<protein>
    <submittedName>
        <fullName evidence="1">Uncharacterized protein</fullName>
    </submittedName>
</protein>
<dbReference type="EMBL" id="CAXJRC010000013">
    <property type="protein sequence ID" value="CAL2106361.1"/>
    <property type="molecule type" value="Genomic_DNA"/>
</dbReference>
<evidence type="ECO:0000313" key="2">
    <source>
        <dbReference type="Proteomes" id="UP001497602"/>
    </source>
</evidence>
<comment type="caution">
    <text evidence="1">The sequence shown here is derived from an EMBL/GenBank/DDBJ whole genome shotgun (WGS) entry which is preliminary data.</text>
</comment>
<reference evidence="1 2" key="1">
    <citation type="submission" date="2024-05" db="EMBL/GenBank/DDBJ databases">
        <authorList>
            <person name="Duchaud E."/>
        </authorList>
    </citation>
    <scope>NUCLEOTIDE SEQUENCE [LARGE SCALE GENOMIC DNA]</scope>
    <source>
        <strain evidence="1">Ena-SAMPLE-TAB-13-05-2024-13:56:06:370-140305</strain>
    </source>
</reference>